<dbReference type="PROSITE" id="PS50071">
    <property type="entry name" value="HOMEOBOX_2"/>
    <property type="match status" value="1"/>
</dbReference>
<evidence type="ECO:0000256" key="5">
    <source>
        <dbReference type="PROSITE-ProRule" id="PRU00108"/>
    </source>
</evidence>
<keyword evidence="4 5" id="KW-0539">Nucleus</keyword>
<dbReference type="InParanoid" id="K1WML4"/>
<dbReference type="SUPFAM" id="SSF46689">
    <property type="entry name" value="Homeodomain-like"/>
    <property type="match status" value="1"/>
</dbReference>
<feature type="region of interest" description="Disordered" evidence="7">
    <location>
        <begin position="32"/>
        <end position="205"/>
    </location>
</feature>
<feature type="compositionally biased region" description="Basic and acidic residues" evidence="7">
    <location>
        <begin position="107"/>
        <end position="118"/>
    </location>
</feature>
<evidence type="ECO:0000256" key="3">
    <source>
        <dbReference type="ARBA" id="ARBA00023155"/>
    </source>
</evidence>
<keyword evidence="3 5" id="KW-0371">Homeobox</keyword>
<evidence type="ECO:0000256" key="6">
    <source>
        <dbReference type="RuleBase" id="RU000682"/>
    </source>
</evidence>
<dbReference type="OrthoDB" id="6159439at2759"/>
<dbReference type="KEGG" id="mbe:MBM_08285"/>
<feature type="compositionally biased region" description="Low complexity" evidence="7">
    <location>
        <begin position="372"/>
        <end position="388"/>
    </location>
</feature>
<comment type="subcellular location">
    <subcellularLocation>
        <location evidence="1 5 6">Nucleus</location>
    </subcellularLocation>
</comment>
<accession>K1WML4</accession>
<feature type="region of interest" description="Disordered" evidence="7">
    <location>
        <begin position="440"/>
        <end position="641"/>
    </location>
</feature>
<feature type="DNA-binding region" description="Homeobox" evidence="5">
    <location>
        <begin position="206"/>
        <end position="266"/>
    </location>
</feature>
<evidence type="ECO:0000256" key="4">
    <source>
        <dbReference type="ARBA" id="ARBA00023242"/>
    </source>
</evidence>
<reference evidence="9 10" key="1">
    <citation type="journal article" date="2012" name="BMC Genomics">
        <title>Sequencing the genome of Marssonina brunnea reveals fungus-poplar co-evolution.</title>
        <authorList>
            <person name="Zhu S."/>
            <person name="Cao Y.-Z."/>
            <person name="Jiang C."/>
            <person name="Tan B.-Y."/>
            <person name="Wang Z."/>
            <person name="Feng S."/>
            <person name="Zhang L."/>
            <person name="Su X.-H."/>
            <person name="Brejova B."/>
            <person name="Vinar T."/>
            <person name="Xu M."/>
            <person name="Wang M.-X."/>
            <person name="Zhang S.-G."/>
            <person name="Huang M.-R."/>
            <person name="Wu R."/>
            <person name="Zhou Y."/>
        </authorList>
    </citation>
    <scope>NUCLEOTIDE SEQUENCE [LARGE SCALE GENOMIC DNA]</scope>
    <source>
        <strain evidence="9 10">MB_m1</strain>
    </source>
</reference>
<feature type="compositionally biased region" description="Low complexity" evidence="7">
    <location>
        <begin position="591"/>
        <end position="600"/>
    </location>
</feature>
<feature type="compositionally biased region" description="Low complexity" evidence="7">
    <location>
        <begin position="478"/>
        <end position="509"/>
    </location>
</feature>
<dbReference type="Pfam" id="PF00046">
    <property type="entry name" value="Homeodomain"/>
    <property type="match status" value="1"/>
</dbReference>
<dbReference type="InterPro" id="IPR009057">
    <property type="entry name" value="Homeodomain-like_sf"/>
</dbReference>
<dbReference type="PANTHER" id="PTHR24208:SF166">
    <property type="entry name" value="LIM HOMEOBOX TRANSCRIPTION FACTOR 1 ALPHA, ISOFORM B"/>
    <property type="match status" value="1"/>
</dbReference>
<dbReference type="InterPro" id="IPR050453">
    <property type="entry name" value="LIM_Homeobox_TF"/>
</dbReference>
<sequence>MLVTRSFDSGRNTWTSSKLEALYQNVASPRMANFDQLPPQPDWREQYSGFPNPGANGHLQPAFQQASAPNTAGHEPHQQSAGERPTLERKHSNGPREHDAQPLPTTERPDSAPRECGHPDNLPSDDSIVSPESTSLSLGSIGSNSLSSASSAPSQQPPRVTNRSPDVEGDIKDEDDDLDDDDEMLDGEADDGTSAQTAAERRAERRKMKRFRLTHQQTRFLMSEFAKQAHPDAAHRERLSREIPGLSPRQVQVWFQNRRAKIKRLTADDRDRMMKMRAVPDDFDNVQALHSPYGAVHGVGTPMQSPIEYSPGYGEHMIRPMMVDTMRRSEADEHMSPTGLSPAFSHVGFSGGMGTPEGLSPVSMNSSERYYSSQMPSPMSSGPRSSNPFDRQGSYQQLSHPRQHARPLQPLQLRETLTRSRSDMNSPLRSSMSWKGETLDYDSYQTGQPSPAVNGRQQSAYQPEQMGNSGVHAHQYDANSYSNANANTSPTAGANANANANANVNHSPSTHSHMTYPPSHGAGGSSSMPPPPMRASSSGAFPASLDLRNQFRPAPPNPNSPHGVTPRTSTFAHSYQASGYASALMPPSQDYSNNSYNSNSLSPGHARGDSPHSQDEQQRQPSQPPPPPGGREASSYLNPVN</sequence>
<dbReference type="GO" id="GO:0000981">
    <property type="term" value="F:DNA-binding transcription factor activity, RNA polymerase II-specific"/>
    <property type="evidence" value="ECO:0007669"/>
    <property type="project" value="TreeGrafter"/>
</dbReference>
<evidence type="ECO:0000256" key="2">
    <source>
        <dbReference type="ARBA" id="ARBA00023125"/>
    </source>
</evidence>
<dbReference type="OMA" id="HMIRPLM"/>
<organism evidence="9 10">
    <name type="scientific">Marssonina brunnea f. sp. multigermtubi (strain MB_m1)</name>
    <name type="common">Marssonina leaf spot fungus</name>
    <dbReference type="NCBI Taxonomy" id="1072389"/>
    <lineage>
        <taxon>Eukaryota</taxon>
        <taxon>Fungi</taxon>
        <taxon>Dikarya</taxon>
        <taxon>Ascomycota</taxon>
        <taxon>Pezizomycotina</taxon>
        <taxon>Leotiomycetes</taxon>
        <taxon>Helotiales</taxon>
        <taxon>Drepanopezizaceae</taxon>
        <taxon>Drepanopeziza</taxon>
    </lineage>
</organism>
<proteinExistence type="predicted"/>
<feature type="compositionally biased region" description="Basic and acidic residues" evidence="7">
    <location>
        <begin position="85"/>
        <end position="100"/>
    </location>
</feature>
<dbReference type="SMART" id="SM00389">
    <property type="entry name" value="HOX"/>
    <property type="match status" value="1"/>
</dbReference>
<dbReference type="RefSeq" id="XP_007296174.1">
    <property type="nucleotide sequence ID" value="XM_007296112.1"/>
</dbReference>
<dbReference type="InterPro" id="IPR001356">
    <property type="entry name" value="HD"/>
</dbReference>
<dbReference type="GeneID" id="18764220"/>
<protein>
    <submittedName>
        <fullName evidence="9">Homeobox domain-containing protein</fullName>
    </submittedName>
</protein>
<dbReference type="eggNOG" id="KOG0849">
    <property type="taxonomic scope" value="Eukaryota"/>
</dbReference>
<dbReference type="Proteomes" id="UP000006753">
    <property type="component" value="Unassembled WGS sequence"/>
</dbReference>
<evidence type="ECO:0000313" key="9">
    <source>
        <dbReference type="EMBL" id="EKD13567.1"/>
    </source>
</evidence>
<evidence type="ECO:0000313" key="10">
    <source>
        <dbReference type="Proteomes" id="UP000006753"/>
    </source>
</evidence>
<name>K1WML4_MARBU</name>
<keyword evidence="10" id="KW-1185">Reference proteome</keyword>
<evidence type="ECO:0000259" key="8">
    <source>
        <dbReference type="PROSITE" id="PS50071"/>
    </source>
</evidence>
<dbReference type="HOGENOM" id="CLU_017274_1_0_1"/>
<dbReference type="STRING" id="1072389.K1WML4"/>
<evidence type="ECO:0000256" key="1">
    <source>
        <dbReference type="ARBA" id="ARBA00004123"/>
    </source>
</evidence>
<feature type="compositionally biased region" description="Low complexity" evidence="7">
    <location>
        <begin position="133"/>
        <end position="154"/>
    </location>
</feature>
<dbReference type="Gene3D" id="1.10.10.60">
    <property type="entry name" value="Homeodomain-like"/>
    <property type="match status" value="1"/>
</dbReference>
<feature type="compositionally biased region" description="Basic and acidic residues" evidence="7">
    <location>
        <begin position="606"/>
        <end position="618"/>
    </location>
</feature>
<evidence type="ECO:0000256" key="7">
    <source>
        <dbReference type="SAM" id="MobiDB-lite"/>
    </source>
</evidence>
<dbReference type="AlphaFoldDB" id="K1WML4"/>
<feature type="compositionally biased region" description="Polar residues" evidence="7">
    <location>
        <begin position="362"/>
        <end position="371"/>
    </location>
</feature>
<dbReference type="GO" id="GO:0005634">
    <property type="term" value="C:nucleus"/>
    <property type="evidence" value="ECO:0007669"/>
    <property type="project" value="UniProtKB-SubCell"/>
</dbReference>
<feature type="domain" description="Homeobox" evidence="8">
    <location>
        <begin position="204"/>
        <end position="265"/>
    </location>
</feature>
<keyword evidence="2 5" id="KW-0238">DNA-binding</keyword>
<feature type="compositionally biased region" description="Polar residues" evidence="7">
    <location>
        <begin position="560"/>
        <end position="579"/>
    </location>
</feature>
<gene>
    <name evidence="9" type="ORF">MBM_08285</name>
</gene>
<dbReference type="CDD" id="cd00086">
    <property type="entry name" value="homeodomain"/>
    <property type="match status" value="1"/>
</dbReference>
<feature type="compositionally biased region" description="Acidic residues" evidence="7">
    <location>
        <begin position="171"/>
        <end position="191"/>
    </location>
</feature>
<dbReference type="EMBL" id="JH921449">
    <property type="protein sequence ID" value="EKD13567.1"/>
    <property type="molecule type" value="Genomic_DNA"/>
</dbReference>
<feature type="region of interest" description="Disordered" evidence="7">
    <location>
        <begin position="346"/>
        <end position="411"/>
    </location>
</feature>
<feature type="compositionally biased region" description="Polar residues" evidence="7">
    <location>
        <begin position="443"/>
        <end position="468"/>
    </location>
</feature>
<dbReference type="PANTHER" id="PTHR24208">
    <property type="entry name" value="LIM/HOMEOBOX PROTEIN LHX"/>
    <property type="match status" value="1"/>
</dbReference>
<dbReference type="GO" id="GO:0000977">
    <property type="term" value="F:RNA polymerase II transcription regulatory region sequence-specific DNA binding"/>
    <property type="evidence" value="ECO:0007669"/>
    <property type="project" value="TreeGrafter"/>
</dbReference>